<evidence type="ECO:0000256" key="4">
    <source>
        <dbReference type="ARBA" id="ARBA00023163"/>
    </source>
</evidence>
<evidence type="ECO:0000313" key="7">
    <source>
        <dbReference type="Proteomes" id="UP000076830"/>
    </source>
</evidence>
<dbReference type="InterPro" id="IPR013325">
    <property type="entry name" value="RNA_pol_sigma_r2"/>
</dbReference>
<dbReference type="Gene3D" id="1.10.10.10">
    <property type="entry name" value="Winged helix-like DNA-binding domain superfamily/Winged helix DNA-binding domain"/>
    <property type="match status" value="1"/>
</dbReference>
<evidence type="ECO:0000256" key="3">
    <source>
        <dbReference type="ARBA" id="ARBA00023082"/>
    </source>
</evidence>
<dbReference type="RefSeq" id="WP_067643022.1">
    <property type="nucleotide sequence ID" value="NZ_CP015249.1"/>
</dbReference>
<dbReference type="STRING" id="1300342.I596_257"/>
<dbReference type="InterPro" id="IPR036388">
    <property type="entry name" value="WH-like_DNA-bd_sf"/>
</dbReference>
<reference evidence="6 7" key="1">
    <citation type="submission" date="2016-04" db="EMBL/GenBank/DDBJ databases">
        <title>Complete genome sequence of Dokdonella koreensis DS-123T.</title>
        <authorList>
            <person name="Kim J.F."/>
            <person name="Lee H."/>
            <person name="Kwak M.-J."/>
        </authorList>
    </citation>
    <scope>NUCLEOTIDE SEQUENCE [LARGE SCALE GENOMIC DNA]</scope>
    <source>
        <strain evidence="6 7">DS-123</strain>
    </source>
</reference>
<accession>A0A167G9E9</accession>
<dbReference type="Pfam" id="PF07638">
    <property type="entry name" value="Sigma70_ECF"/>
    <property type="match status" value="1"/>
</dbReference>
<dbReference type="InterPro" id="IPR014284">
    <property type="entry name" value="RNA_pol_sigma-70_dom"/>
</dbReference>
<dbReference type="PATRIC" id="fig|1300342.3.peg.250"/>
<dbReference type="AlphaFoldDB" id="A0A167G9E9"/>
<comment type="similarity">
    <text evidence="1">Belongs to the sigma-70 factor family. ECF subfamily.</text>
</comment>
<sequence length="187" mass="20554">MAEPGEHDVTRLIAAWRGGDAAARELLMQRVYANVRAIAAQSLRRMPAATLSATDIAHEALIRLLGADAEWENRRHFFHVAAQATRQVLVDAARRRQADKRGGDAERIDLDAAHDVAQPEGDAELMRIDAALRALATTDPRRAQIVELVYFGGLSRTEVAAALDVSEGTVDRDLRLARAWLRTALES</sequence>
<dbReference type="NCBIfam" id="TIGR02937">
    <property type="entry name" value="sigma70-ECF"/>
    <property type="match status" value="1"/>
</dbReference>
<dbReference type="InterPro" id="IPR013324">
    <property type="entry name" value="RNA_pol_sigma_r3/r4-like"/>
</dbReference>
<name>A0A167G9E9_9GAMM</name>
<dbReference type="KEGG" id="dko:I596_257"/>
<dbReference type="GO" id="GO:0006352">
    <property type="term" value="P:DNA-templated transcription initiation"/>
    <property type="evidence" value="ECO:0007669"/>
    <property type="project" value="InterPro"/>
</dbReference>
<proteinExistence type="inferred from homology"/>
<keyword evidence="4" id="KW-0804">Transcription</keyword>
<dbReference type="PANTHER" id="PTHR43133">
    <property type="entry name" value="RNA POLYMERASE ECF-TYPE SIGMA FACTO"/>
    <property type="match status" value="1"/>
</dbReference>
<evidence type="ECO:0000313" key="6">
    <source>
        <dbReference type="EMBL" id="ANB16296.1"/>
    </source>
</evidence>
<dbReference type="Gene3D" id="1.10.1740.10">
    <property type="match status" value="1"/>
</dbReference>
<evidence type="ECO:0000256" key="1">
    <source>
        <dbReference type="ARBA" id="ARBA00010641"/>
    </source>
</evidence>
<dbReference type="Proteomes" id="UP000076830">
    <property type="component" value="Chromosome"/>
</dbReference>
<keyword evidence="7" id="KW-1185">Reference proteome</keyword>
<organism evidence="6 7">
    <name type="scientific">Dokdonella koreensis DS-123</name>
    <dbReference type="NCBI Taxonomy" id="1300342"/>
    <lineage>
        <taxon>Bacteria</taxon>
        <taxon>Pseudomonadati</taxon>
        <taxon>Pseudomonadota</taxon>
        <taxon>Gammaproteobacteria</taxon>
        <taxon>Lysobacterales</taxon>
        <taxon>Rhodanobacteraceae</taxon>
        <taxon>Dokdonella</taxon>
    </lineage>
</organism>
<feature type="domain" description="RNA polymerase sigma-70 ECF-like HTH" evidence="5">
    <location>
        <begin position="7"/>
        <end position="186"/>
    </location>
</feature>
<dbReference type="GO" id="GO:0016987">
    <property type="term" value="F:sigma factor activity"/>
    <property type="evidence" value="ECO:0007669"/>
    <property type="project" value="UniProtKB-KW"/>
</dbReference>
<dbReference type="NCBIfam" id="TIGR02999">
    <property type="entry name" value="Sig-70_X6"/>
    <property type="match status" value="1"/>
</dbReference>
<dbReference type="PANTHER" id="PTHR43133:SF39">
    <property type="entry name" value="SIMILAR TO RNA POLYMERASE SIGMA-E FACTOR"/>
    <property type="match status" value="1"/>
</dbReference>
<dbReference type="InterPro" id="IPR039425">
    <property type="entry name" value="RNA_pol_sigma-70-like"/>
</dbReference>
<keyword evidence="2" id="KW-0805">Transcription regulation</keyword>
<protein>
    <submittedName>
        <fullName evidence="6">RNA polymerase, sigma-24 subunit, ECF subfamily</fullName>
    </submittedName>
</protein>
<keyword evidence="3" id="KW-0731">Sigma factor</keyword>
<dbReference type="SUPFAM" id="SSF88946">
    <property type="entry name" value="Sigma2 domain of RNA polymerase sigma factors"/>
    <property type="match status" value="1"/>
</dbReference>
<evidence type="ECO:0000259" key="5">
    <source>
        <dbReference type="Pfam" id="PF07638"/>
    </source>
</evidence>
<evidence type="ECO:0000256" key="2">
    <source>
        <dbReference type="ARBA" id="ARBA00023015"/>
    </source>
</evidence>
<dbReference type="InterPro" id="IPR011517">
    <property type="entry name" value="RNA_pol_sigma70_ECF-like"/>
</dbReference>
<dbReference type="SUPFAM" id="SSF88659">
    <property type="entry name" value="Sigma3 and sigma4 domains of RNA polymerase sigma factors"/>
    <property type="match status" value="1"/>
</dbReference>
<dbReference type="EMBL" id="CP015249">
    <property type="protein sequence ID" value="ANB16296.1"/>
    <property type="molecule type" value="Genomic_DNA"/>
</dbReference>
<gene>
    <name evidence="6" type="ORF">I596_257</name>
</gene>
<dbReference type="InterPro" id="IPR053812">
    <property type="entry name" value="HTH_Sigma70_ECF-like"/>
</dbReference>